<dbReference type="Pfam" id="PF02653">
    <property type="entry name" value="BPD_transp_2"/>
    <property type="match status" value="1"/>
</dbReference>
<evidence type="ECO:0000256" key="6">
    <source>
        <dbReference type="ARBA" id="ARBA00022692"/>
    </source>
</evidence>
<keyword evidence="7 11" id="KW-1133">Transmembrane helix</keyword>
<comment type="caution">
    <text evidence="12">The sequence shown here is derived from an EMBL/GenBank/DDBJ whole genome shotgun (WGS) entry which is preliminary data.</text>
</comment>
<dbReference type="Proteomes" id="UP000546126">
    <property type="component" value="Unassembled WGS sequence"/>
</dbReference>
<dbReference type="InterPro" id="IPR001851">
    <property type="entry name" value="ABC_transp_permease"/>
</dbReference>
<dbReference type="EMBL" id="JABWGO010000004">
    <property type="protein sequence ID" value="NUW42182.1"/>
    <property type="molecule type" value="Genomic_DNA"/>
</dbReference>
<comment type="subcellular location">
    <subcellularLocation>
        <location evidence="1">Cell membrane</location>
        <topology evidence="1">Multi-pass membrane protein</topology>
    </subcellularLocation>
</comment>
<feature type="transmembrane region" description="Helical" evidence="11">
    <location>
        <begin position="38"/>
        <end position="59"/>
    </location>
</feature>
<evidence type="ECO:0000256" key="5">
    <source>
        <dbReference type="ARBA" id="ARBA00022597"/>
    </source>
</evidence>
<evidence type="ECO:0000256" key="10">
    <source>
        <dbReference type="ARBA" id="ARBA00035686"/>
    </source>
</evidence>
<feature type="transmembrane region" description="Helical" evidence="11">
    <location>
        <begin position="382"/>
        <end position="401"/>
    </location>
</feature>
<evidence type="ECO:0000256" key="3">
    <source>
        <dbReference type="ARBA" id="ARBA00022475"/>
    </source>
</evidence>
<accession>A0A7Y6MBX1</accession>
<feature type="transmembrane region" description="Helical" evidence="11">
    <location>
        <begin position="117"/>
        <end position="136"/>
    </location>
</feature>
<protein>
    <recommendedName>
        <fullName evidence="10">Xylose transport system permease protein XylH</fullName>
    </recommendedName>
</protein>
<keyword evidence="4" id="KW-0997">Cell inner membrane</keyword>
<evidence type="ECO:0000313" key="12">
    <source>
        <dbReference type="EMBL" id="NUW42182.1"/>
    </source>
</evidence>
<organism evidence="12 13">
    <name type="scientific">Nonomuraea rhodomycinica</name>
    <dbReference type="NCBI Taxonomy" id="1712872"/>
    <lineage>
        <taxon>Bacteria</taxon>
        <taxon>Bacillati</taxon>
        <taxon>Actinomycetota</taxon>
        <taxon>Actinomycetes</taxon>
        <taxon>Streptosporangiales</taxon>
        <taxon>Streptosporangiaceae</taxon>
        <taxon>Nonomuraea</taxon>
    </lineage>
</organism>
<evidence type="ECO:0000256" key="7">
    <source>
        <dbReference type="ARBA" id="ARBA00022989"/>
    </source>
</evidence>
<feature type="transmembrane region" description="Helical" evidence="11">
    <location>
        <begin position="224"/>
        <end position="246"/>
    </location>
</feature>
<evidence type="ECO:0000256" key="8">
    <source>
        <dbReference type="ARBA" id="ARBA00023136"/>
    </source>
</evidence>
<keyword evidence="5" id="KW-0762">Sugar transport</keyword>
<feature type="transmembrane region" description="Helical" evidence="11">
    <location>
        <begin position="334"/>
        <end position="350"/>
    </location>
</feature>
<feature type="transmembrane region" description="Helical" evidence="11">
    <location>
        <begin position="252"/>
        <end position="270"/>
    </location>
</feature>
<feature type="transmembrane region" description="Helical" evidence="11">
    <location>
        <begin position="65"/>
        <end position="88"/>
    </location>
</feature>
<dbReference type="PANTHER" id="PTHR32196:SF32">
    <property type="entry name" value="XYLOSE TRANSPORT SYSTEM PERMEASE PROTEIN XYLH"/>
    <property type="match status" value="1"/>
</dbReference>
<proteinExistence type="predicted"/>
<name>A0A7Y6MBX1_9ACTN</name>
<dbReference type="GO" id="GO:0022857">
    <property type="term" value="F:transmembrane transporter activity"/>
    <property type="evidence" value="ECO:0007669"/>
    <property type="project" value="InterPro"/>
</dbReference>
<feature type="transmembrane region" description="Helical" evidence="11">
    <location>
        <begin position="93"/>
        <end position="111"/>
    </location>
</feature>
<dbReference type="CDD" id="cd06579">
    <property type="entry name" value="TM_PBP1_transp_AraH_like"/>
    <property type="match status" value="1"/>
</dbReference>
<gene>
    <name evidence="12" type="ORF">HT134_18820</name>
</gene>
<evidence type="ECO:0000256" key="4">
    <source>
        <dbReference type="ARBA" id="ARBA00022519"/>
    </source>
</evidence>
<dbReference type="PANTHER" id="PTHR32196">
    <property type="entry name" value="ABC TRANSPORTER PERMEASE PROTEIN YPHD-RELATED-RELATED"/>
    <property type="match status" value="1"/>
</dbReference>
<comment type="function">
    <text evidence="9">Part of the binding-protein-dependent transport system for D-xylose. Probably responsible for the translocation of the substrate across the membrane.</text>
</comment>
<dbReference type="GO" id="GO:0005886">
    <property type="term" value="C:plasma membrane"/>
    <property type="evidence" value="ECO:0007669"/>
    <property type="project" value="UniProtKB-SubCell"/>
</dbReference>
<feature type="transmembrane region" description="Helical" evidence="11">
    <location>
        <begin position="298"/>
        <end position="322"/>
    </location>
</feature>
<reference evidence="12 13" key="1">
    <citation type="submission" date="2020-06" db="EMBL/GenBank/DDBJ databases">
        <authorList>
            <person name="Chanama M."/>
        </authorList>
    </citation>
    <scope>NUCLEOTIDE SEQUENCE [LARGE SCALE GENOMIC DNA]</scope>
    <source>
        <strain evidence="12 13">TBRC6557</strain>
    </source>
</reference>
<keyword evidence="6 11" id="KW-0812">Transmembrane</keyword>
<evidence type="ECO:0000256" key="1">
    <source>
        <dbReference type="ARBA" id="ARBA00004651"/>
    </source>
</evidence>
<dbReference type="AlphaFoldDB" id="A0A7Y6MBX1"/>
<feature type="transmembrane region" description="Helical" evidence="11">
    <location>
        <begin position="191"/>
        <end position="212"/>
    </location>
</feature>
<evidence type="ECO:0000256" key="11">
    <source>
        <dbReference type="SAM" id="Phobius"/>
    </source>
</evidence>
<sequence>MNSMLTTDRQDERLQSREGLRGAITDVVERARGGDLGVIPVVVGLIVIWTVLQILNPVFLSSANLVNLTLESAAVGVIALGIVCVLLVGEIDLSVGSVSGLSAAVLAVLFVGQDLPVWLAIAASVVMGAVIGWVYAQLYNRFGVPSFVITLAGLLAFLGLQLYVLGTKGSINLPFDSGLVAFAQLDFVPAWLSYTFAVLAAGGLFLTGYVHARERRRAGLSAKGVPVLALRSAALLVVLLFVVWYLGQTRGVGWMFVFFVALVLIMHYFLSRTKWGRSVYAVGGNVEAARRAGINVKAVYTSVFVLCSTFAAVGGILAAARLAAANQSSGAGDVNLNAIAAAVIGGTSLFGGRGTAFGALLGIIVIQSISSGLTLLNLDSSIRFVVTGVVLLLAVVVDSVARKSRTSHGRA</sequence>
<keyword evidence="2" id="KW-0813">Transport</keyword>
<evidence type="ECO:0000256" key="2">
    <source>
        <dbReference type="ARBA" id="ARBA00022448"/>
    </source>
</evidence>
<keyword evidence="8 11" id="KW-0472">Membrane</keyword>
<feature type="transmembrane region" description="Helical" evidence="11">
    <location>
        <begin position="357"/>
        <end position="376"/>
    </location>
</feature>
<evidence type="ECO:0000256" key="9">
    <source>
        <dbReference type="ARBA" id="ARBA00035611"/>
    </source>
</evidence>
<evidence type="ECO:0000313" key="13">
    <source>
        <dbReference type="Proteomes" id="UP000546126"/>
    </source>
</evidence>
<keyword evidence="13" id="KW-1185">Reference proteome</keyword>
<keyword evidence="3" id="KW-1003">Cell membrane</keyword>
<feature type="transmembrane region" description="Helical" evidence="11">
    <location>
        <begin position="148"/>
        <end position="171"/>
    </location>
</feature>